<evidence type="ECO:0000313" key="1">
    <source>
        <dbReference type="EMBL" id="KEQ18474.1"/>
    </source>
</evidence>
<dbReference type="AlphaFoldDB" id="A0A081NJ51"/>
<gene>
    <name evidence="1" type="ORF">GZ78_13380</name>
</gene>
<sequence>MGMSAFKGGGVVAAAFYAGAEPGIALGAGSAYGVYKAYRKLKSLRNLAGNRSSRASLNPHMHPFKSRAEFEHHVAKSHGGQLNSFLALVGMSRG</sequence>
<organism evidence="1 2">
    <name type="scientific">Endozoicomonas numazuensis</name>
    <dbReference type="NCBI Taxonomy" id="1137799"/>
    <lineage>
        <taxon>Bacteria</taxon>
        <taxon>Pseudomonadati</taxon>
        <taxon>Pseudomonadota</taxon>
        <taxon>Gammaproteobacteria</taxon>
        <taxon>Oceanospirillales</taxon>
        <taxon>Endozoicomonadaceae</taxon>
        <taxon>Endozoicomonas</taxon>
    </lineage>
</organism>
<comment type="caution">
    <text evidence="1">The sequence shown here is derived from an EMBL/GenBank/DDBJ whole genome shotgun (WGS) entry which is preliminary data.</text>
</comment>
<name>A0A081NJ51_9GAMM</name>
<evidence type="ECO:0000313" key="2">
    <source>
        <dbReference type="Proteomes" id="UP000028073"/>
    </source>
</evidence>
<protein>
    <submittedName>
        <fullName evidence="1">Uncharacterized protein</fullName>
    </submittedName>
</protein>
<dbReference type="Proteomes" id="UP000028073">
    <property type="component" value="Unassembled WGS sequence"/>
</dbReference>
<keyword evidence="2" id="KW-1185">Reference proteome</keyword>
<proteinExistence type="predicted"/>
<accession>A0A081NJ51</accession>
<dbReference type="EMBL" id="JOKH01000002">
    <property type="protein sequence ID" value="KEQ18474.1"/>
    <property type="molecule type" value="Genomic_DNA"/>
</dbReference>
<reference evidence="1 2" key="1">
    <citation type="submission" date="2014-06" db="EMBL/GenBank/DDBJ databases">
        <title>Whole Genome Sequences of Three Symbiotic Endozoicomonas Bacteria.</title>
        <authorList>
            <person name="Neave M.J."/>
            <person name="Apprill A."/>
            <person name="Voolstra C.R."/>
        </authorList>
    </citation>
    <scope>NUCLEOTIDE SEQUENCE [LARGE SCALE GENOMIC DNA]</scope>
    <source>
        <strain evidence="1 2">DSM 25634</strain>
    </source>
</reference>